<dbReference type="AlphaFoldDB" id="A0A2K3UX78"/>
<dbReference type="InterPro" id="IPR046342">
    <property type="entry name" value="CBS_dom_sf"/>
</dbReference>
<protein>
    <submittedName>
        <fullName evidence="4">CBS domain-containing protein</fullName>
    </submittedName>
</protein>
<evidence type="ECO:0000256" key="1">
    <source>
        <dbReference type="ARBA" id="ARBA00022737"/>
    </source>
</evidence>
<proteinExistence type="predicted"/>
<dbReference type="RefSeq" id="WP_103311582.1">
    <property type="nucleotide sequence ID" value="NZ_PPPD01000001.1"/>
</dbReference>
<keyword evidence="2" id="KW-0129">CBS domain</keyword>
<keyword evidence="1" id="KW-0677">Repeat</keyword>
<evidence type="ECO:0000259" key="3">
    <source>
        <dbReference type="PROSITE" id="PS51371"/>
    </source>
</evidence>
<dbReference type="PANTHER" id="PTHR48108">
    <property type="entry name" value="CBS DOMAIN-CONTAINING PROTEIN CBSX2, CHLOROPLASTIC"/>
    <property type="match status" value="1"/>
</dbReference>
<accession>A0A2K3UX78</accession>
<dbReference type="EMBL" id="PPPD01000001">
    <property type="protein sequence ID" value="PNY81139.1"/>
    <property type="molecule type" value="Genomic_DNA"/>
</dbReference>
<evidence type="ECO:0000313" key="4">
    <source>
        <dbReference type="EMBL" id="PNY81139.1"/>
    </source>
</evidence>
<dbReference type="Pfam" id="PF00571">
    <property type="entry name" value="CBS"/>
    <property type="match status" value="2"/>
</dbReference>
<comment type="caution">
    <text evidence="4">The sequence shown here is derived from an EMBL/GenBank/DDBJ whole genome shotgun (WGS) entry which is preliminary data.</text>
</comment>
<dbReference type="SUPFAM" id="SSF54631">
    <property type="entry name" value="CBS-domain pair"/>
    <property type="match status" value="1"/>
</dbReference>
<organism evidence="4 5">
    <name type="scientific">Deinococcus koreensis</name>
    <dbReference type="NCBI Taxonomy" id="2054903"/>
    <lineage>
        <taxon>Bacteria</taxon>
        <taxon>Thermotogati</taxon>
        <taxon>Deinococcota</taxon>
        <taxon>Deinococci</taxon>
        <taxon>Deinococcales</taxon>
        <taxon>Deinococcaceae</taxon>
        <taxon>Deinococcus</taxon>
    </lineage>
</organism>
<name>A0A2K3UX78_9DEIO</name>
<reference evidence="4 5" key="1">
    <citation type="submission" date="2018-01" db="EMBL/GenBank/DDBJ databases">
        <title>Deinococcus koreensis sp. nov., a radiation-resistant bacterium isolated from river water.</title>
        <authorList>
            <person name="Choi A."/>
        </authorList>
    </citation>
    <scope>NUCLEOTIDE SEQUENCE [LARGE SCALE GENOMIC DNA]</scope>
    <source>
        <strain evidence="4 5">SJW1-2</strain>
    </source>
</reference>
<dbReference type="SMART" id="SM00116">
    <property type="entry name" value="CBS"/>
    <property type="match status" value="2"/>
</dbReference>
<feature type="domain" description="CBS" evidence="3">
    <location>
        <begin position="8"/>
        <end position="64"/>
    </location>
</feature>
<evidence type="ECO:0000313" key="5">
    <source>
        <dbReference type="Proteomes" id="UP000236379"/>
    </source>
</evidence>
<dbReference type="OrthoDB" id="9802114at2"/>
<gene>
    <name evidence="4" type="ORF">CVO96_06885</name>
</gene>
<dbReference type="PANTHER" id="PTHR48108:SF34">
    <property type="entry name" value="CBS DOMAIN-CONTAINING PROTEIN YHCV"/>
    <property type="match status" value="1"/>
</dbReference>
<dbReference type="InterPro" id="IPR051462">
    <property type="entry name" value="CBS_domain-containing"/>
</dbReference>
<dbReference type="Proteomes" id="UP000236379">
    <property type="component" value="Unassembled WGS sequence"/>
</dbReference>
<keyword evidence="5" id="KW-1185">Reference proteome</keyword>
<feature type="domain" description="CBS" evidence="3">
    <location>
        <begin position="72"/>
        <end position="127"/>
    </location>
</feature>
<sequence>MPTLRDIMTRELITTDAGATLKEVASLMAQEDIGTVLIMDGDELRGIITDRDIVVRAVAYGHDLGSVANDYATGNVFSMDSGTDVTEAAQSMAQRQLRRLPATEGGRVVGIVSLGDLSTRTTGNADQTALEGISADTVG</sequence>
<dbReference type="Gene3D" id="3.10.580.10">
    <property type="entry name" value="CBS-domain"/>
    <property type="match status" value="1"/>
</dbReference>
<dbReference type="PROSITE" id="PS51371">
    <property type="entry name" value="CBS"/>
    <property type="match status" value="2"/>
</dbReference>
<dbReference type="InterPro" id="IPR000644">
    <property type="entry name" value="CBS_dom"/>
</dbReference>
<evidence type="ECO:0000256" key="2">
    <source>
        <dbReference type="PROSITE-ProRule" id="PRU00703"/>
    </source>
</evidence>